<protein>
    <submittedName>
        <fullName evidence="2">Uncharacterized protein</fullName>
    </submittedName>
</protein>
<reference evidence="2 3" key="1">
    <citation type="submission" date="2019-06" db="EMBL/GenBank/DDBJ databases">
        <title>Genomics analysis of Aphanomyces spp. identifies a new class of oomycete effector associated with host adaptation.</title>
        <authorList>
            <person name="Gaulin E."/>
        </authorList>
    </citation>
    <scope>NUCLEOTIDE SEQUENCE [LARGE SCALE GENOMIC DNA]</scope>
    <source>
        <strain evidence="2 3">E</strain>
    </source>
</reference>
<evidence type="ECO:0000313" key="2">
    <source>
        <dbReference type="EMBL" id="KAF0748066.1"/>
    </source>
</evidence>
<evidence type="ECO:0000313" key="3">
    <source>
        <dbReference type="Proteomes" id="UP000469452"/>
    </source>
</evidence>
<sequence length="176" mass="19805">MATDVAMEFDMDESEILFGSNGGDSASNSDDDDDMDTATTLRHHHMQPSPEDMGSSPTRQAQKLPRVESWAVDGRSTAMMKKHPQWERQSHSMPVPSSGFLFDNRRRRNNQQHFDADSPPLDHPGAFVHSFGICMKGINKSIQNRFSPHHRHRLSSHRMSTVPPFPSARRPLCIGG</sequence>
<organism evidence="2 3">
    <name type="scientific">Aphanomyces astaci</name>
    <name type="common">Crayfish plague agent</name>
    <dbReference type="NCBI Taxonomy" id="112090"/>
    <lineage>
        <taxon>Eukaryota</taxon>
        <taxon>Sar</taxon>
        <taxon>Stramenopiles</taxon>
        <taxon>Oomycota</taxon>
        <taxon>Saprolegniomycetes</taxon>
        <taxon>Saprolegniales</taxon>
        <taxon>Verrucalvaceae</taxon>
        <taxon>Aphanomyces</taxon>
    </lineage>
</organism>
<evidence type="ECO:0000256" key="1">
    <source>
        <dbReference type="SAM" id="MobiDB-lite"/>
    </source>
</evidence>
<dbReference type="EMBL" id="VJMI01013327">
    <property type="protein sequence ID" value="KAF0748066.1"/>
    <property type="molecule type" value="Genomic_DNA"/>
</dbReference>
<comment type="caution">
    <text evidence="2">The sequence shown here is derived from an EMBL/GenBank/DDBJ whole genome shotgun (WGS) entry which is preliminary data.</text>
</comment>
<dbReference type="VEuPathDB" id="FungiDB:H257_09213"/>
<feature type="region of interest" description="Disordered" evidence="1">
    <location>
        <begin position="1"/>
        <end position="96"/>
    </location>
</feature>
<accession>A0A6A5AA24</accession>
<proteinExistence type="predicted"/>
<feature type="region of interest" description="Disordered" evidence="1">
    <location>
        <begin position="148"/>
        <end position="176"/>
    </location>
</feature>
<gene>
    <name evidence="2" type="ORF">AaE_007483</name>
</gene>
<dbReference type="AlphaFoldDB" id="A0A6A5AA24"/>
<name>A0A6A5AA24_APHAT</name>
<dbReference type="Proteomes" id="UP000469452">
    <property type="component" value="Unassembled WGS sequence"/>
</dbReference>